<organism evidence="2 3">
    <name type="scientific">Pseudomonas gingeri</name>
    <dbReference type="NCBI Taxonomy" id="117681"/>
    <lineage>
        <taxon>Bacteria</taxon>
        <taxon>Pseudomonadati</taxon>
        <taxon>Pseudomonadota</taxon>
        <taxon>Gammaproteobacteria</taxon>
        <taxon>Pseudomonadales</taxon>
        <taxon>Pseudomonadaceae</taxon>
        <taxon>Pseudomonas</taxon>
    </lineage>
</organism>
<dbReference type="SUPFAM" id="SSF159501">
    <property type="entry name" value="EreA/ChaN-like"/>
    <property type="match status" value="1"/>
</dbReference>
<accession>A0A7Y8C688</accession>
<protein>
    <recommendedName>
        <fullName evidence="4">C-terminal region of Pasteurella multocida toxin residues 569-1285</fullName>
    </recommendedName>
</protein>
<feature type="region of interest" description="Disordered" evidence="1">
    <location>
        <begin position="1"/>
        <end position="21"/>
    </location>
</feature>
<evidence type="ECO:0000313" key="3">
    <source>
        <dbReference type="Proteomes" id="UP000539985"/>
    </source>
</evidence>
<reference evidence="2 3" key="1">
    <citation type="submission" date="2020-04" db="EMBL/GenBank/DDBJ databases">
        <title>Molecular characterization of pseudomonads from Agaricus bisporus reveal novel blotch 2 pathogens in Western Europe.</title>
        <authorList>
            <person name="Taparia T."/>
            <person name="Krijger M."/>
            <person name="Haynes E."/>
            <person name="Elpinstone J.G."/>
            <person name="Noble R."/>
            <person name="Van Der Wolf J."/>
        </authorList>
    </citation>
    <scope>NUCLEOTIDE SEQUENCE [LARGE SCALE GENOMIC DNA]</scope>
    <source>
        <strain evidence="2 3">H7001</strain>
    </source>
</reference>
<dbReference type="Gene3D" id="3.40.50.11550">
    <property type="match status" value="1"/>
</dbReference>
<evidence type="ECO:0008006" key="4">
    <source>
        <dbReference type="Google" id="ProtNLM"/>
    </source>
</evidence>
<dbReference type="AlphaFoldDB" id="A0A7Y8C688"/>
<gene>
    <name evidence="2" type="ORF">HX882_32720</name>
</gene>
<dbReference type="CDD" id="cd14729">
    <property type="entry name" value="RtxA-like"/>
    <property type="match status" value="1"/>
</dbReference>
<feature type="compositionally biased region" description="Polar residues" evidence="1">
    <location>
        <begin position="1"/>
        <end position="13"/>
    </location>
</feature>
<comment type="caution">
    <text evidence="2">The sequence shown here is derived from an EMBL/GenBank/DDBJ whole genome shotgun (WGS) entry which is preliminary data.</text>
</comment>
<dbReference type="Proteomes" id="UP000539985">
    <property type="component" value="Unassembled WGS sequence"/>
</dbReference>
<dbReference type="EMBL" id="JACAQB010000036">
    <property type="protein sequence ID" value="NWC00640.1"/>
    <property type="molecule type" value="Genomic_DNA"/>
</dbReference>
<evidence type="ECO:0000256" key="1">
    <source>
        <dbReference type="SAM" id="MobiDB-lite"/>
    </source>
</evidence>
<name>A0A7Y8C688_9PSED</name>
<proteinExistence type="predicted"/>
<evidence type="ECO:0000313" key="2">
    <source>
        <dbReference type="EMBL" id="NWC00640.1"/>
    </source>
</evidence>
<dbReference type="RefSeq" id="WP_177105856.1">
    <property type="nucleotide sequence ID" value="NZ_JACAQB010000036.1"/>
</dbReference>
<sequence length="596" mass="65532">MPSTGGDTTTGPLPSSPAAPVSVTDISAPASLAPAIRPDALQRYSRVAPSQLAPADANGLRLYKQQRFVELEGHTDWIVQVEYDASVGAFRAKLRSELLPSGPALYRIPGSAKWSTETATATLERYLIPATHKANIEILRRSKRGLARGYMSSHQSYAILASKSVFIERQDLLIREAAAFFSQVKLPTRPALDPGVMLATSAEQLFARVYSHHPGLVLAETHSAIGPKQLLIDNMGALVRHGVKTLYLEHLRTDFEQSELDTYQRSAVMSASLKDYLEILDLSAKTDPSGTYSFLNLVITARAHGVSIRAIDCTASYEMNTRENALHRIPVMNYYADRVIKADAPNLEDGKWIALVGDAHINTRKGIPGLVELEAVPGIRVEDIEDGASIRIAADPGKRGQFEDGEPFQVQSDLAVYIGVPPYSRLRKEGDFFIYIHPESQSHQLFHREGEKALLSPIVKTRDNHFSLERSQWQNLHAERFASLAELSSALINRRGMVAVLPIDRPLVAPPPPRILPHRLPVVAGHFFLDTLPDGQIQLTHCSRLGMVIETPITQDAKGFTLASDRWPVIAGRSFDTLEALRAALINQVGLTAAPQ</sequence>